<feature type="binding site" evidence="15">
    <location>
        <position position="545"/>
    </location>
    <ligand>
        <name>Ca(2+)</name>
        <dbReference type="ChEBI" id="CHEBI:29108"/>
    </ligand>
</feature>
<evidence type="ECO:0000256" key="4">
    <source>
        <dbReference type="ARBA" id="ARBA00012462"/>
    </source>
</evidence>
<keyword evidence="18" id="KW-1185">Reference proteome</keyword>
<name>A0AAW0FSD6_9APHY</name>
<dbReference type="SUPFAM" id="SSF54897">
    <property type="entry name" value="Protease propeptides/inhibitors"/>
    <property type="match status" value="1"/>
</dbReference>
<dbReference type="GO" id="GO:0008240">
    <property type="term" value="F:tripeptidyl-peptidase activity"/>
    <property type="evidence" value="ECO:0007669"/>
    <property type="project" value="UniProtKB-EC"/>
</dbReference>
<evidence type="ECO:0000256" key="12">
    <source>
        <dbReference type="ARBA" id="ARBA00023026"/>
    </source>
</evidence>
<dbReference type="CDD" id="cd04056">
    <property type="entry name" value="Peptidases_S53"/>
    <property type="match status" value="1"/>
</dbReference>
<evidence type="ECO:0000256" key="14">
    <source>
        <dbReference type="ARBA" id="ARBA00023180"/>
    </source>
</evidence>
<evidence type="ECO:0000256" key="2">
    <source>
        <dbReference type="ARBA" id="ARBA00002451"/>
    </source>
</evidence>
<evidence type="ECO:0000313" key="18">
    <source>
        <dbReference type="Proteomes" id="UP001385951"/>
    </source>
</evidence>
<comment type="caution">
    <text evidence="17">The sequence shown here is derived from an EMBL/GenBank/DDBJ whole genome shotgun (WGS) entry which is preliminary data.</text>
</comment>
<comment type="subcellular location">
    <subcellularLocation>
        <location evidence="3">Secreted</location>
        <location evidence="3">Extracellular space</location>
    </subcellularLocation>
</comment>
<evidence type="ECO:0000256" key="9">
    <source>
        <dbReference type="ARBA" id="ARBA00022801"/>
    </source>
</evidence>
<feature type="binding site" evidence="15">
    <location>
        <position position="527"/>
    </location>
    <ligand>
        <name>Ca(2+)</name>
        <dbReference type="ChEBI" id="CHEBI:29108"/>
    </ligand>
</feature>
<dbReference type="SUPFAM" id="SSF52743">
    <property type="entry name" value="Subtilisin-like"/>
    <property type="match status" value="1"/>
</dbReference>
<evidence type="ECO:0000259" key="16">
    <source>
        <dbReference type="PROSITE" id="PS51695"/>
    </source>
</evidence>
<dbReference type="Gene3D" id="3.40.50.200">
    <property type="entry name" value="Peptidase S8/S53 domain"/>
    <property type="match status" value="1"/>
</dbReference>
<proteinExistence type="predicted"/>
<keyword evidence="13" id="KW-0865">Zymogen</keyword>
<evidence type="ECO:0000256" key="6">
    <source>
        <dbReference type="ARBA" id="ARBA00022670"/>
    </source>
</evidence>
<keyword evidence="11 15" id="KW-0106">Calcium</keyword>
<organism evidence="17 18">
    <name type="scientific">Cerrena zonata</name>
    <dbReference type="NCBI Taxonomy" id="2478898"/>
    <lineage>
        <taxon>Eukaryota</taxon>
        <taxon>Fungi</taxon>
        <taxon>Dikarya</taxon>
        <taxon>Basidiomycota</taxon>
        <taxon>Agaricomycotina</taxon>
        <taxon>Agaricomycetes</taxon>
        <taxon>Polyporales</taxon>
        <taxon>Cerrenaceae</taxon>
        <taxon>Cerrena</taxon>
    </lineage>
</organism>
<feature type="domain" description="Peptidase S53" evidence="16">
    <location>
        <begin position="210"/>
        <end position="567"/>
    </location>
</feature>
<keyword evidence="8" id="KW-0732">Signal</keyword>
<comment type="catalytic activity">
    <reaction evidence="1">
        <text>Release of an N-terminal tripeptide from a polypeptide.</text>
        <dbReference type="EC" id="3.4.14.10"/>
    </reaction>
</comment>
<dbReference type="GO" id="GO:0005576">
    <property type="term" value="C:extracellular region"/>
    <property type="evidence" value="ECO:0007669"/>
    <property type="project" value="UniProtKB-SubCell"/>
</dbReference>
<dbReference type="PANTHER" id="PTHR14218:SF15">
    <property type="entry name" value="TRIPEPTIDYL-PEPTIDASE 1"/>
    <property type="match status" value="1"/>
</dbReference>
<dbReference type="Proteomes" id="UP001385951">
    <property type="component" value="Unassembled WGS sequence"/>
</dbReference>
<accession>A0AAW0FSD6</accession>
<evidence type="ECO:0000256" key="13">
    <source>
        <dbReference type="ARBA" id="ARBA00023145"/>
    </source>
</evidence>
<dbReference type="EC" id="3.4.14.10" evidence="4"/>
<evidence type="ECO:0000256" key="11">
    <source>
        <dbReference type="ARBA" id="ARBA00022837"/>
    </source>
</evidence>
<sequence length="569" mass="60820">MVLAAHMLPVYAVSFSQRRSMALHEKRSNIPSDFEKLKAADLESAMKFRIGLKPRDMAGLEKAFYDVSVPGNPLYGRHLSVDEVQNFTSASPESVSAVREWLDEHGITDVEQDSSVGNWLSFSAPISKANDLFDTTFHSFINKRTNELSIRTLEYSIPHNLAPHIEVVHPTVSFGTPAAQSLSVSVSRPRPHRRTLYKRDGKMDSSCTNTITPKCLQSLYGIPNTPATHPSNQIAVPGLIDYWAQNADLETFLKQVRPDMPSNTTFAVEMIDGGSNPQGPDKAAAEANLDIQYTVGLATGVPVTFISVGNETADDSLGFLDVVEHLMNKTSPPQVMSMSYGMGEDWISPALAQRICNSYMALGARGVSLIFASGDGGVGDTFVRNDTCFEFSPPFPGGCPYITSVGGTAKFSPEVGAELSTGGFSNVFARPSYQDSSVPPYLEALGNIYAGRFNASGRGYPDVAAQAVDVGIVNGGQNMVISGTSASAPIFASVIALVNDRLAQAGKSPLGFLNPFLYANPQMFNDITSGSNPGCGTVGFNATKGWDPITGLGTPRFAQMLAAAGVPDT</sequence>
<keyword evidence="14" id="KW-0325">Glycoprotein</keyword>
<reference evidence="17 18" key="1">
    <citation type="submission" date="2022-09" db="EMBL/GenBank/DDBJ databases">
        <authorList>
            <person name="Palmer J.M."/>
        </authorList>
    </citation>
    <scope>NUCLEOTIDE SEQUENCE [LARGE SCALE GENOMIC DNA]</scope>
    <source>
        <strain evidence="17 18">DSM 7382</strain>
    </source>
</reference>
<comment type="cofactor">
    <cofactor evidence="15">
        <name>Ca(2+)</name>
        <dbReference type="ChEBI" id="CHEBI:29108"/>
    </cofactor>
    <text evidence="15">Binds 1 Ca(2+) ion per subunit.</text>
</comment>
<keyword evidence="6 15" id="KW-0645">Protease</keyword>
<protein>
    <recommendedName>
        <fullName evidence="4">tripeptidyl-peptidase II</fullName>
        <ecNumber evidence="4">3.4.14.10</ecNumber>
    </recommendedName>
</protein>
<dbReference type="Pfam" id="PF00082">
    <property type="entry name" value="Peptidase_S8"/>
    <property type="match status" value="1"/>
</dbReference>
<dbReference type="CDD" id="cd11377">
    <property type="entry name" value="Pro-peptidase_S53"/>
    <property type="match status" value="1"/>
</dbReference>
<dbReference type="FunFam" id="3.40.50.200:FF:000015">
    <property type="entry name" value="Tripeptidyl peptidase A"/>
    <property type="match status" value="1"/>
</dbReference>
<dbReference type="InterPro" id="IPR000209">
    <property type="entry name" value="Peptidase_S8/S53_dom"/>
</dbReference>
<feature type="active site" description="Charge relay system" evidence="15">
    <location>
        <position position="286"/>
    </location>
</feature>
<keyword evidence="7 15" id="KW-0479">Metal-binding</keyword>
<keyword evidence="10 15" id="KW-0720">Serine protease</keyword>
<keyword evidence="9 15" id="KW-0378">Hydrolase</keyword>
<feature type="active site" description="Charge relay system" evidence="15">
    <location>
        <position position="290"/>
    </location>
</feature>
<dbReference type="InterPro" id="IPR036852">
    <property type="entry name" value="Peptidase_S8/S53_dom_sf"/>
</dbReference>
<dbReference type="GO" id="GO:0046872">
    <property type="term" value="F:metal ion binding"/>
    <property type="evidence" value="ECO:0007669"/>
    <property type="project" value="UniProtKB-UniRule"/>
</dbReference>
<comment type="function">
    <text evidence="2">Secreted tripeptidyl-peptidase which degrades proteins at acidic pHs and is involved in virulence.</text>
</comment>
<evidence type="ECO:0000256" key="10">
    <source>
        <dbReference type="ARBA" id="ARBA00022825"/>
    </source>
</evidence>
<dbReference type="GO" id="GO:0004252">
    <property type="term" value="F:serine-type endopeptidase activity"/>
    <property type="evidence" value="ECO:0007669"/>
    <property type="project" value="UniProtKB-UniRule"/>
</dbReference>
<feature type="binding site" evidence="15">
    <location>
        <position position="526"/>
    </location>
    <ligand>
        <name>Ca(2+)</name>
        <dbReference type="ChEBI" id="CHEBI:29108"/>
    </ligand>
</feature>
<dbReference type="GO" id="GO:0006508">
    <property type="term" value="P:proteolysis"/>
    <property type="evidence" value="ECO:0007669"/>
    <property type="project" value="UniProtKB-KW"/>
</dbReference>
<keyword evidence="12" id="KW-0843">Virulence</keyword>
<dbReference type="InterPro" id="IPR030400">
    <property type="entry name" value="Sedolisin_dom"/>
</dbReference>
<evidence type="ECO:0000256" key="1">
    <source>
        <dbReference type="ARBA" id="ARBA00001910"/>
    </source>
</evidence>
<evidence type="ECO:0000256" key="7">
    <source>
        <dbReference type="ARBA" id="ARBA00022723"/>
    </source>
</evidence>
<dbReference type="AlphaFoldDB" id="A0AAW0FSD6"/>
<evidence type="ECO:0000256" key="15">
    <source>
        <dbReference type="PROSITE-ProRule" id="PRU01032"/>
    </source>
</evidence>
<gene>
    <name evidence="17" type="ORF">QCA50_013132</name>
</gene>
<keyword evidence="5" id="KW-0964">Secreted</keyword>
<dbReference type="PANTHER" id="PTHR14218">
    <property type="entry name" value="PROTEASE S8 TRIPEPTIDYL PEPTIDASE I CLN2"/>
    <property type="match status" value="1"/>
</dbReference>
<feature type="active site" description="Charge relay system" evidence="15">
    <location>
        <position position="485"/>
    </location>
</feature>
<dbReference type="PROSITE" id="PS51695">
    <property type="entry name" value="SEDOLISIN"/>
    <property type="match status" value="1"/>
</dbReference>
<evidence type="ECO:0000313" key="17">
    <source>
        <dbReference type="EMBL" id="KAK7683756.1"/>
    </source>
</evidence>
<dbReference type="InterPro" id="IPR050819">
    <property type="entry name" value="Tripeptidyl-peptidase_I"/>
</dbReference>
<dbReference type="EMBL" id="JASBNA010000029">
    <property type="protein sequence ID" value="KAK7683756.1"/>
    <property type="molecule type" value="Genomic_DNA"/>
</dbReference>
<evidence type="ECO:0000256" key="8">
    <source>
        <dbReference type="ARBA" id="ARBA00022729"/>
    </source>
</evidence>
<dbReference type="InterPro" id="IPR015366">
    <property type="entry name" value="S53_propep"/>
</dbReference>
<dbReference type="Pfam" id="PF09286">
    <property type="entry name" value="Pro-kuma_activ"/>
    <property type="match status" value="1"/>
</dbReference>
<evidence type="ECO:0000256" key="3">
    <source>
        <dbReference type="ARBA" id="ARBA00004239"/>
    </source>
</evidence>
<dbReference type="SMART" id="SM00944">
    <property type="entry name" value="Pro-kuma_activ"/>
    <property type="match status" value="1"/>
</dbReference>
<feature type="binding site" evidence="15">
    <location>
        <position position="547"/>
    </location>
    <ligand>
        <name>Ca(2+)</name>
        <dbReference type="ChEBI" id="CHEBI:29108"/>
    </ligand>
</feature>
<evidence type="ECO:0000256" key="5">
    <source>
        <dbReference type="ARBA" id="ARBA00022525"/>
    </source>
</evidence>